<protein>
    <recommendedName>
        <fullName evidence="8">Putative aliphatic sulfonates-binding protein</fullName>
    </recommendedName>
</protein>
<dbReference type="NCBIfam" id="TIGR01728">
    <property type="entry name" value="SsuA_fam"/>
    <property type="match status" value="1"/>
</dbReference>
<reference evidence="10 11" key="1">
    <citation type="submission" date="2017-11" db="EMBL/GenBank/DDBJ databases">
        <title>Comparitive Functional Genomics of Dry Heat Resistant strains isolated from the Viking Spacecraft.</title>
        <authorList>
            <person name="Seuylemezian A."/>
            <person name="Cooper K."/>
            <person name="Vaishampayan P."/>
        </authorList>
    </citation>
    <scope>NUCLEOTIDE SEQUENCE [LARGE SCALE GENOMIC DNA]</scope>
    <source>
        <strain evidence="10 11">V1-29</strain>
    </source>
</reference>
<sequence>MYLFYPSRDRNLLSLLTYAENEQINEREGLIPLSYSKRFFYSFLCLLFTASLFLTACSGSNTAGTTSEKHNTSGEKDQVLKIGYQKNGPLVILKSLGTLEKRLKTEGFKVEWKEFTAGPALLEALNVGSIDFGRTGDSPPIFAQAAGAPFVYVAAGKTKFKGSAVLVPQNSQIKTLKDLKGKKIGFAKGSSSHYLIVKALEKAGISYDQIEPHFLQPGDGRVAFEKGNIDAWVVWDPFTADTELNSKARVLVNGKGLSTDRDFFLANNDFAKKHRDIIDIVLEEIRESSEWANSHHKELAATLSPLLKIDEKSLLLSAERREYGIDPLTDDIIKEQQEIADTYVKLKIIPKKITVKDVVDKGRGSE</sequence>
<dbReference type="GO" id="GO:0016020">
    <property type="term" value="C:membrane"/>
    <property type="evidence" value="ECO:0007669"/>
    <property type="project" value="InterPro"/>
</dbReference>
<keyword evidence="3" id="KW-0813">Transport</keyword>
<evidence type="ECO:0000313" key="10">
    <source>
        <dbReference type="EMBL" id="PLT27636.1"/>
    </source>
</evidence>
<dbReference type="SMART" id="SM00062">
    <property type="entry name" value="PBPb"/>
    <property type="match status" value="1"/>
</dbReference>
<dbReference type="Gene3D" id="3.40.190.10">
    <property type="entry name" value="Periplasmic binding protein-like II"/>
    <property type="match status" value="2"/>
</dbReference>
<name>A0A2N5LZT9_9BACI</name>
<dbReference type="InterPro" id="IPR015168">
    <property type="entry name" value="SsuA/THI5"/>
</dbReference>
<dbReference type="Pfam" id="PF09084">
    <property type="entry name" value="NMT1"/>
    <property type="match status" value="1"/>
</dbReference>
<dbReference type="AlphaFoldDB" id="A0A2N5LZT9"/>
<dbReference type="PANTHER" id="PTHR30024:SF42">
    <property type="entry name" value="ALIPHATIC SULFONATES-BINDING PROTEIN-RELATED"/>
    <property type="match status" value="1"/>
</dbReference>
<dbReference type="InterPro" id="IPR001638">
    <property type="entry name" value="Solute-binding_3/MltF_N"/>
</dbReference>
<comment type="similarity">
    <text evidence="2">Belongs to the bacterial solute-binding protein SsuA/TauA family.</text>
</comment>
<dbReference type="PANTHER" id="PTHR30024">
    <property type="entry name" value="ALIPHATIC SULFONATES-BINDING PROTEIN-RELATED"/>
    <property type="match status" value="1"/>
</dbReference>
<evidence type="ECO:0000256" key="2">
    <source>
        <dbReference type="ARBA" id="ARBA00010742"/>
    </source>
</evidence>
<evidence type="ECO:0000256" key="5">
    <source>
        <dbReference type="ARBA" id="ARBA00023139"/>
    </source>
</evidence>
<keyword evidence="5" id="KW-0564">Palmitate</keyword>
<evidence type="ECO:0000259" key="9">
    <source>
        <dbReference type="SMART" id="SM00062"/>
    </source>
</evidence>
<organism evidence="10 11">
    <name type="scientific">Peribacillus deserti</name>
    <dbReference type="NCBI Taxonomy" id="673318"/>
    <lineage>
        <taxon>Bacteria</taxon>
        <taxon>Bacillati</taxon>
        <taxon>Bacillota</taxon>
        <taxon>Bacilli</taxon>
        <taxon>Bacillales</taxon>
        <taxon>Bacillaceae</taxon>
        <taxon>Peribacillus</taxon>
    </lineage>
</organism>
<dbReference type="CDD" id="cd13557">
    <property type="entry name" value="PBP2_SsuA"/>
    <property type="match status" value="1"/>
</dbReference>
<dbReference type="InterPro" id="IPR010067">
    <property type="entry name" value="ABC_SsuA_sub-bd"/>
</dbReference>
<evidence type="ECO:0000256" key="3">
    <source>
        <dbReference type="ARBA" id="ARBA00022448"/>
    </source>
</evidence>
<accession>A0A2N5LZT9</accession>
<keyword evidence="11" id="KW-1185">Reference proteome</keyword>
<dbReference type="EMBL" id="PGUY01000087">
    <property type="protein sequence ID" value="PLT27636.1"/>
    <property type="molecule type" value="Genomic_DNA"/>
</dbReference>
<dbReference type="Proteomes" id="UP000234748">
    <property type="component" value="Unassembled WGS sequence"/>
</dbReference>
<comment type="subcellular location">
    <subcellularLocation>
        <location evidence="1">Periplasm</location>
    </subcellularLocation>
</comment>
<keyword evidence="6" id="KW-0449">Lipoprotein</keyword>
<comment type="caution">
    <text evidence="10">The sequence shown here is derived from an EMBL/GenBank/DDBJ whole genome shotgun (WGS) entry which is preliminary data.</text>
</comment>
<evidence type="ECO:0000256" key="6">
    <source>
        <dbReference type="ARBA" id="ARBA00023288"/>
    </source>
</evidence>
<feature type="domain" description="Solute-binding protein family 3/N-terminal" evidence="9">
    <location>
        <begin position="79"/>
        <end position="295"/>
    </location>
</feature>
<dbReference type="OrthoDB" id="286202at2"/>
<dbReference type="SUPFAM" id="SSF53850">
    <property type="entry name" value="Periplasmic binding protein-like II"/>
    <property type="match status" value="1"/>
</dbReference>
<keyword evidence="4" id="KW-0732">Signal</keyword>
<evidence type="ECO:0000256" key="8">
    <source>
        <dbReference type="ARBA" id="ARBA00070228"/>
    </source>
</evidence>
<dbReference type="FunFam" id="3.40.190.10:FF:000050">
    <property type="entry name" value="Sulfonate ABC transporter substrate-binding protein"/>
    <property type="match status" value="1"/>
</dbReference>
<proteinExistence type="inferred from homology"/>
<dbReference type="GO" id="GO:0042597">
    <property type="term" value="C:periplasmic space"/>
    <property type="evidence" value="ECO:0007669"/>
    <property type="project" value="UniProtKB-SubCell"/>
</dbReference>
<evidence type="ECO:0000256" key="7">
    <source>
        <dbReference type="ARBA" id="ARBA00055538"/>
    </source>
</evidence>
<comment type="function">
    <text evidence="7">Part of a binding-protein-dependent transport system for aliphatic sulfonates. Putative binding protein.</text>
</comment>
<evidence type="ECO:0000256" key="1">
    <source>
        <dbReference type="ARBA" id="ARBA00004418"/>
    </source>
</evidence>
<gene>
    <name evidence="10" type="ORF">CUU66_22735</name>
</gene>
<dbReference type="GO" id="GO:0042626">
    <property type="term" value="F:ATPase-coupled transmembrane transporter activity"/>
    <property type="evidence" value="ECO:0007669"/>
    <property type="project" value="InterPro"/>
</dbReference>
<evidence type="ECO:0000256" key="4">
    <source>
        <dbReference type="ARBA" id="ARBA00022729"/>
    </source>
</evidence>
<evidence type="ECO:0000313" key="11">
    <source>
        <dbReference type="Proteomes" id="UP000234748"/>
    </source>
</evidence>